<evidence type="ECO:0000256" key="1">
    <source>
        <dbReference type="ARBA" id="ARBA00001933"/>
    </source>
</evidence>
<proteinExistence type="inferred from homology"/>
<dbReference type="PIRSF" id="PIRSF000521">
    <property type="entry name" value="Transaminase_4ab_Lys_Orn"/>
    <property type="match status" value="1"/>
</dbReference>
<dbReference type="GO" id="GO:0008483">
    <property type="term" value="F:transaminase activity"/>
    <property type="evidence" value="ECO:0007669"/>
    <property type="project" value="UniProtKB-KW"/>
</dbReference>
<comment type="similarity">
    <text evidence="2 6">Belongs to the class-III pyridoxal-phosphate-dependent aminotransferase family.</text>
</comment>
<comment type="cofactor">
    <cofactor evidence="1">
        <name>pyridoxal 5'-phosphate</name>
        <dbReference type="ChEBI" id="CHEBI:597326"/>
    </cofactor>
</comment>
<dbReference type="InterPro" id="IPR015421">
    <property type="entry name" value="PyrdxlP-dep_Trfase_major"/>
</dbReference>
<dbReference type="Gene3D" id="3.40.640.10">
    <property type="entry name" value="Type I PLP-dependent aspartate aminotransferase-like (Major domain)"/>
    <property type="match status" value="1"/>
</dbReference>
<name>A0A2A4FUR2_9SPHN</name>
<evidence type="ECO:0000313" key="8">
    <source>
        <dbReference type="Proteomes" id="UP000218934"/>
    </source>
</evidence>
<evidence type="ECO:0000256" key="6">
    <source>
        <dbReference type="RuleBase" id="RU003560"/>
    </source>
</evidence>
<dbReference type="AlphaFoldDB" id="A0A2A4FUR2"/>
<dbReference type="EMBL" id="NWUF01000018">
    <property type="protein sequence ID" value="PCE41178.1"/>
    <property type="molecule type" value="Genomic_DNA"/>
</dbReference>
<dbReference type="PROSITE" id="PS00600">
    <property type="entry name" value="AA_TRANSFER_CLASS_3"/>
    <property type="match status" value="1"/>
</dbReference>
<dbReference type="InterPro" id="IPR015424">
    <property type="entry name" value="PyrdxlP-dep_Trfase"/>
</dbReference>
<dbReference type="FunFam" id="3.40.640.10:FF:000014">
    <property type="entry name" value="Adenosylmethionine-8-amino-7-oxononanoate aminotransferase, probable"/>
    <property type="match status" value="1"/>
</dbReference>
<dbReference type="SUPFAM" id="SSF53383">
    <property type="entry name" value="PLP-dependent transferases"/>
    <property type="match status" value="1"/>
</dbReference>
<keyword evidence="4 7" id="KW-0808">Transferase</keyword>
<dbReference type="PANTHER" id="PTHR43094">
    <property type="entry name" value="AMINOTRANSFERASE"/>
    <property type="match status" value="1"/>
</dbReference>
<dbReference type="GO" id="GO:0030170">
    <property type="term" value="F:pyridoxal phosphate binding"/>
    <property type="evidence" value="ECO:0007669"/>
    <property type="project" value="InterPro"/>
</dbReference>
<dbReference type="Gene3D" id="3.90.1150.10">
    <property type="entry name" value="Aspartate Aminotransferase, domain 1"/>
    <property type="match status" value="1"/>
</dbReference>
<dbReference type="CDD" id="cd00610">
    <property type="entry name" value="OAT_like"/>
    <property type="match status" value="1"/>
</dbReference>
<keyword evidence="8" id="KW-1185">Reference proteome</keyword>
<evidence type="ECO:0000313" key="7">
    <source>
        <dbReference type="EMBL" id="PCE41178.1"/>
    </source>
</evidence>
<dbReference type="Pfam" id="PF00202">
    <property type="entry name" value="Aminotran_3"/>
    <property type="match status" value="1"/>
</dbReference>
<accession>A0A2A4FUR2</accession>
<dbReference type="KEGG" id="rdi:CMV14_16450"/>
<evidence type="ECO:0000256" key="3">
    <source>
        <dbReference type="ARBA" id="ARBA00022576"/>
    </source>
</evidence>
<evidence type="ECO:0000256" key="5">
    <source>
        <dbReference type="ARBA" id="ARBA00022898"/>
    </source>
</evidence>
<keyword evidence="5 6" id="KW-0663">Pyridoxal phosphate</keyword>
<dbReference type="InterPro" id="IPR015422">
    <property type="entry name" value="PyrdxlP-dep_Trfase_small"/>
</dbReference>
<evidence type="ECO:0000256" key="2">
    <source>
        <dbReference type="ARBA" id="ARBA00008954"/>
    </source>
</evidence>
<organism evidence="7 8">
    <name type="scientific">Rhizorhabdus dicambivorans</name>
    <dbReference type="NCBI Taxonomy" id="1850238"/>
    <lineage>
        <taxon>Bacteria</taxon>
        <taxon>Pseudomonadati</taxon>
        <taxon>Pseudomonadota</taxon>
        <taxon>Alphaproteobacteria</taxon>
        <taxon>Sphingomonadales</taxon>
        <taxon>Sphingomonadaceae</taxon>
        <taxon>Rhizorhabdus</taxon>
    </lineage>
</organism>
<dbReference type="OrthoDB" id="9801834at2"/>
<keyword evidence="3 7" id="KW-0032">Aminotransferase</keyword>
<protein>
    <submittedName>
        <fullName evidence="7">Aspartate aminotransferase family protein</fullName>
    </submittedName>
</protein>
<evidence type="ECO:0000256" key="4">
    <source>
        <dbReference type="ARBA" id="ARBA00022679"/>
    </source>
</evidence>
<dbReference type="Proteomes" id="UP000218934">
    <property type="component" value="Unassembled WGS sequence"/>
</dbReference>
<sequence>MAHELLIARDRQHLIHSAVPWSMHEERGATILKSGAGIFLTDADGHRVLDGFSGLWCVNIGYGQQSVVAAAAEQMARLPYATGYFHFSNEPAIELAAKLADRAPGDLKHVFFSQGGSDAIDSAIRLIRYYFNITGRPSKKHMIAVDRGYHGSSSIGAGITGLPAFHANFDAPEPTQHHIPAAYPYRFDGDDASLISRSVRDLQTMVETLGPDNVAAFFAEPVIGSGGVIIPPDGWYRAMAATCRDLDILFVADEVITAFGRTGPLFGSNHDDVAPDLMTLAKGLTSGYAPMGALLVSDRIYRAIADRTPSGAIIGHGQTYSGHPVSAAVGLEVLRLYEEGGIIANGRSSGEYLARALAPLRSHPLVGNLRLRGLLAGIEIVTDKRTKTRPDPSLGLPEALARIGYANGLVFRAFGDAMIGIAPPLIITTAEIDILVERLSRTLDAALEIAEVRAALDSRPR</sequence>
<reference evidence="7 8" key="1">
    <citation type="submission" date="2017-09" db="EMBL/GenBank/DDBJ databases">
        <title>The Catabolism of 3,6-Dichlorosalicylic acid is Initiated by the Cytochrome P450 Monooxygenase DsmABC in Rhizorhabdus dicambivorans Ndbn-20.</title>
        <authorList>
            <person name="Na L."/>
        </authorList>
    </citation>
    <scope>NUCLEOTIDE SEQUENCE [LARGE SCALE GENOMIC DNA]</scope>
    <source>
        <strain evidence="7 8">Ndbn-20m</strain>
    </source>
</reference>
<comment type="caution">
    <text evidence="7">The sequence shown here is derived from an EMBL/GenBank/DDBJ whole genome shotgun (WGS) entry which is preliminary data.</text>
</comment>
<dbReference type="PANTHER" id="PTHR43094:SF1">
    <property type="entry name" value="AMINOTRANSFERASE CLASS-III"/>
    <property type="match status" value="1"/>
</dbReference>
<dbReference type="InterPro" id="IPR049704">
    <property type="entry name" value="Aminotrans_3_PPA_site"/>
</dbReference>
<gene>
    <name evidence="7" type="ORF">COO09_16610</name>
</gene>
<dbReference type="InterPro" id="IPR005814">
    <property type="entry name" value="Aminotrans_3"/>
</dbReference>